<dbReference type="GO" id="GO:0030488">
    <property type="term" value="P:tRNA methylation"/>
    <property type="evidence" value="ECO:0007669"/>
    <property type="project" value="TreeGrafter"/>
</dbReference>
<gene>
    <name evidence="2" type="ORF">EI42_00271</name>
</gene>
<accession>A0A326UE29</accession>
<dbReference type="Gene3D" id="3.40.50.150">
    <property type="entry name" value="Vaccinia Virus protein VP39"/>
    <property type="match status" value="1"/>
</dbReference>
<dbReference type="PANTHER" id="PTHR14911:SF13">
    <property type="entry name" value="TRNA (GUANINE(6)-N2)-METHYLTRANSFERASE THUMP3"/>
    <property type="match status" value="1"/>
</dbReference>
<keyword evidence="2" id="KW-0808">Transferase</keyword>
<keyword evidence="3" id="KW-1185">Reference proteome</keyword>
<dbReference type="CDD" id="cd11715">
    <property type="entry name" value="THUMP_AdoMetMT"/>
    <property type="match status" value="1"/>
</dbReference>
<dbReference type="Proteomes" id="UP000248806">
    <property type="component" value="Unassembled WGS sequence"/>
</dbReference>
<reference evidence="2 3" key="1">
    <citation type="submission" date="2018-06" db="EMBL/GenBank/DDBJ databases">
        <title>Genomic Encyclopedia of Archaeal and Bacterial Type Strains, Phase II (KMG-II): from individual species to whole genera.</title>
        <authorList>
            <person name="Goeker M."/>
        </authorList>
    </citation>
    <scope>NUCLEOTIDE SEQUENCE [LARGE SCALE GENOMIC DNA]</scope>
    <source>
        <strain evidence="2 3">ATCC BAA-1881</strain>
    </source>
</reference>
<feature type="domain" description="Ribosomal RNA large subunit methyltransferase K/L-like methyltransferase" evidence="1">
    <location>
        <begin position="173"/>
        <end position="330"/>
    </location>
</feature>
<dbReference type="OrthoDB" id="9809404at2"/>
<dbReference type="InterPro" id="IPR029063">
    <property type="entry name" value="SAM-dependent_MTases_sf"/>
</dbReference>
<proteinExistence type="predicted"/>
<dbReference type="InterPro" id="IPR000241">
    <property type="entry name" value="RlmKL-like_Mtase"/>
</dbReference>
<organism evidence="2 3">
    <name type="scientific">Thermosporothrix hazakensis</name>
    <dbReference type="NCBI Taxonomy" id="644383"/>
    <lineage>
        <taxon>Bacteria</taxon>
        <taxon>Bacillati</taxon>
        <taxon>Chloroflexota</taxon>
        <taxon>Ktedonobacteria</taxon>
        <taxon>Ktedonobacterales</taxon>
        <taxon>Thermosporotrichaceae</taxon>
        <taxon>Thermosporothrix</taxon>
    </lineage>
</organism>
<dbReference type="CDD" id="cd02440">
    <property type="entry name" value="AdoMet_MTases"/>
    <property type="match status" value="1"/>
</dbReference>
<dbReference type="Gene3D" id="3.30.2130.30">
    <property type="match status" value="1"/>
</dbReference>
<dbReference type="GO" id="GO:0016423">
    <property type="term" value="F:tRNA (guanine) methyltransferase activity"/>
    <property type="evidence" value="ECO:0007669"/>
    <property type="project" value="TreeGrafter"/>
</dbReference>
<evidence type="ECO:0000259" key="1">
    <source>
        <dbReference type="Pfam" id="PF01170"/>
    </source>
</evidence>
<protein>
    <submittedName>
        <fullName evidence="2">23S rRNA G2445 N2-methylase RlmL</fullName>
    </submittedName>
</protein>
<dbReference type="PANTHER" id="PTHR14911">
    <property type="entry name" value="THUMP DOMAIN-CONTAINING"/>
    <property type="match status" value="1"/>
</dbReference>
<comment type="caution">
    <text evidence="2">The sequence shown here is derived from an EMBL/GenBank/DDBJ whole genome shotgun (WGS) entry which is preliminary data.</text>
</comment>
<dbReference type="AlphaFoldDB" id="A0A326UE29"/>
<evidence type="ECO:0000313" key="3">
    <source>
        <dbReference type="Proteomes" id="UP000248806"/>
    </source>
</evidence>
<keyword evidence="2" id="KW-0489">Methyltransferase</keyword>
<dbReference type="Pfam" id="PF01170">
    <property type="entry name" value="UPF0020"/>
    <property type="match status" value="1"/>
</dbReference>
<dbReference type="RefSeq" id="WP_111318008.1">
    <property type="nucleotide sequence ID" value="NZ_BIFX01000001.1"/>
</dbReference>
<evidence type="ECO:0000313" key="2">
    <source>
        <dbReference type="EMBL" id="PZW36101.1"/>
    </source>
</evidence>
<dbReference type="EMBL" id="QKUF01000001">
    <property type="protein sequence ID" value="PZW36101.1"/>
    <property type="molecule type" value="Genomic_DNA"/>
</dbReference>
<dbReference type="SUPFAM" id="SSF53335">
    <property type="entry name" value="S-adenosyl-L-methionine-dependent methyltransferases"/>
    <property type="match status" value="1"/>
</dbReference>
<name>A0A326UE29_THEHA</name>
<sequence length="354" mass="39662">MAYLCYVMTMPGLETLAFSEIRARFPGTELVKYSRGLTLFRTSTPPAELLTLRTVEDVFLVIAHIHGVSAKREALKALHAATIKADCAPALSIWGRIHKGKRARTWRLVSQMYGERKYRRVDAGDAVSGALRKSLPQYLHPVKENADMEFWLWINNNEALVGLRLSDATMRHRLYKQEHLPASLRPTVAAALCWLSRPTKDDVVLDPLCGAGTILVERGLMAPADELLGGDIREEAIAMAKRNARVAKVDVEYGTWDARHLPLDPESVTRIISNLPFGKQIGTPEKNRELYEDLAKEFHRVLTPDGLMVTLTSEERLWGSLLRANGWHVLKKLVITVLGQPATIFVAERAKKNA</sequence>